<proteinExistence type="predicted"/>
<dbReference type="OrthoDB" id="5795289at2759"/>
<sequence length="225" mass="26008">MASMEKLLLLLTVTLAAAYYTEDGEYIRRHIIVRNSGKCSIARNMRELIDRHHNYLRQKVAHGEEYLGKKFDEQEMCGLVYDCDLERVADQEQQKPGTAAAQKLGVVRFKREYKGSQLSAVQAGLEALVNDNDKLRQMTNPKATRFGCYVRYGRFPPKNVPEVDVVCVYDKKTRRKDAQKPKGDFCYEHFEEGDEESRKCSFYKNAKCLWDLCYVLEEGEEPNAP</sequence>
<feature type="signal peptide" evidence="1">
    <location>
        <begin position="1"/>
        <end position="18"/>
    </location>
</feature>
<dbReference type="InterPro" id="IPR035940">
    <property type="entry name" value="CAP_sf"/>
</dbReference>
<protein>
    <recommendedName>
        <fullName evidence="4">SCP domain-containing protein</fullName>
    </recommendedName>
</protein>
<evidence type="ECO:0000256" key="1">
    <source>
        <dbReference type="SAM" id="SignalP"/>
    </source>
</evidence>
<keyword evidence="1" id="KW-0732">Signal</keyword>
<dbReference type="EMBL" id="JARK01001345">
    <property type="protein sequence ID" value="EYC27620.1"/>
    <property type="molecule type" value="Genomic_DNA"/>
</dbReference>
<name>A0A016VJP2_9BILA</name>
<feature type="chain" id="PRO_5001493535" description="SCP domain-containing protein" evidence="1">
    <location>
        <begin position="19"/>
        <end position="225"/>
    </location>
</feature>
<organism evidence="2 3">
    <name type="scientific">Ancylostoma ceylanicum</name>
    <dbReference type="NCBI Taxonomy" id="53326"/>
    <lineage>
        <taxon>Eukaryota</taxon>
        <taxon>Metazoa</taxon>
        <taxon>Ecdysozoa</taxon>
        <taxon>Nematoda</taxon>
        <taxon>Chromadorea</taxon>
        <taxon>Rhabditida</taxon>
        <taxon>Rhabditina</taxon>
        <taxon>Rhabditomorpha</taxon>
        <taxon>Strongyloidea</taxon>
        <taxon>Ancylostomatidae</taxon>
        <taxon>Ancylostomatinae</taxon>
        <taxon>Ancylostoma</taxon>
    </lineage>
</organism>
<evidence type="ECO:0000313" key="3">
    <source>
        <dbReference type="Proteomes" id="UP000024635"/>
    </source>
</evidence>
<comment type="caution">
    <text evidence="2">The sequence shown here is derived from an EMBL/GenBank/DDBJ whole genome shotgun (WGS) entry which is preliminary data.</text>
</comment>
<keyword evidence="3" id="KW-1185">Reference proteome</keyword>
<gene>
    <name evidence="2" type="primary">Acey_s0009.g828</name>
    <name evidence="2" type="synonym">ASP-s0009.g828</name>
    <name evidence="2" type="ORF">Y032_0009g828</name>
</gene>
<accession>A0A016VJP2</accession>
<evidence type="ECO:0000313" key="2">
    <source>
        <dbReference type="EMBL" id="EYC27620.1"/>
    </source>
</evidence>
<dbReference type="Gene3D" id="3.40.33.10">
    <property type="entry name" value="CAP"/>
    <property type="match status" value="1"/>
</dbReference>
<evidence type="ECO:0008006" key="4">
    <source>
        <dbReference type="Google" id="ProtNLM"/>
    </source>
</evidence>
<dbReference type="SUPFAM" id="SSF55797">
    <property type="entry name" value="PR-1-like"/>
    <property type="match status" value="1"/>
</dbReference>
<dbReference type="AlphaFoldDB" id="A0A016VJP2"/>
<reference evidence="3" key="1">
    <citation type="journal article" date="2015" name="Nat. Genet.">
        <title>The genome and transcriptome of the zoonotic hookworm Ancylostoma ceylanicum identify infection-specific gene families.</title>
        <authorList>
            <person name="Schwarz E.M."/>
            <person name="Hu Y."/>
            <person name="Antoshechkin I."/>
            <person name="Miller M.M."/>
            <person name="Sternberg P.W."/>
            <person name="Aroian R.V."/>
        </authorList>
    </citation>
    <scope>NUCLEOTIDE SEQUENCE</scope>
    <source>
        <strain evidence="3">HY135</strain>
    </source>
</reference>
<dbReference type="Proteomes" id="UP000024635">
    <property type="component" value="Unassembled WGS sequence"/>
</dbReference>